<evidence type="ECO:0000313" key="2">
    <source>
        <dbReference type="Proteomes" id="UP000290408"/>
    </source>
</evidence>
<dbReference type="RefSeq" id="WP_130629916.1">
    <property type="nucleotide sequence ID" value="NZ_CP036164.1"/>
</dbReference>
<sequence length="760" mass="81506">MTQPVLPDGWRPSGADYTRYDPVRAWASIDDFVTRSTLERGVDIIRLPSGDHLDVIVGGRAGDAETCIPVFFGGAMPSRPQHTPPFFSGHNLGKLAGGRYLAFSDPLVAADTDLTLGWYAGRAGDHAQETIARVLELAHRRWGQELLLVGGSGGGFAALEQLRRARVPTSAFVWNPQTDIQRYLPPFADAYLATALGLSRPALGGQTVDQREERARAAGIDLAAVGRPIATHGEGGRLLVLQNATDSHVADHMGPYLDRTDLADLGDGLWSGGRESWLVADMGEGHAVPPRATLEAAFLAMVRAGADSRRIATELRSRGLAPVPPHDELPVDLRGGSVDLLRAGLRVTQDECGIVRVWLGRPELLTDPVRVKVEIAWAARVSWRDVPPTGIAIAAPGALTATVHLRDWYGHTVDSVTVPLTVTAQRGIGVVGSCVSRDACEHLPSDISLVAYEARQSLVSAFGSPVPLPPEHDQLSSAFQRRVFEADHASALPDKVRAMAPLTDLLVQDLVDERLGIFVHRDGGVTTRTVEWLGLHRDGAPPVGARLVPFGSDDHLRLFREALVRWRALLEETGLLGRTVLLAPPWAVLTTDGALTGRSLDLDAEAGNAAMRPYIASVEEIVGTPVLGRDLLTRAGDPHRWGPAPFHFDDETERAIAAELVRRTAPAADLGGVDVGGDGVVISVGPSGPAAIVVGVTVPHGARVAYHLFRGAERVEMIGYDVPRTHTFWRVDPGRYVVRVFVMLASGSRVSRASAPVTLG</sequence>
<protein>
    <submittedName>
        <fullName evidence="1">Uncharacterized protein</fullName>
    </submittedName>
</protein>
<dbReference type="Pfam" id="PF19786">
    <property type="entry name" value="DUF6270"/>
    <property type="match status" value="1"/>
</dbReference>
<organism evidence="1 2">
    <name type="scientific">Janibacter limosus</name>
    <dbReference type="NCBI Taxonomy" id="53458"/>
    <lineage>
        <taxon>Bacteria</taxon>
        <taxon>Bacillati</taxon>
        <taxon>Actinomycetota</taxon>
        <taxon>Actinomycetes</taxon>
        <taxon>Micrococcales</taxon>
        <taxon>Intrasporangiaceae</taxon>
        <taxon>Janibacter</taxon>
    </lineage>
</organism>
<evidence type="ECO:0000313" key="1">
    <source>
        <dbReference type="EMBL" id="QBF46698.1"/>
    </source>
</evidence>
<name>A0A4V0ZB43_9MICO</name>
<keyword evidence="2" id="KW-1185">Reference proteome</keyword>
<dbReference type="InterPro" id="IPR046237">
    <property type="entry name" value="DUF6270"/>
</dbReference>
<dbReference type="AlphaFoldDB" id="A0A4V0ZB43"/>
<reference evidence="1 2" key="1">
    <citation type="submission" date="2019-02" db="EMBL/GenBank/DDBJ databases">
        <title>Genomic data mining of an Antarctic deep-sea actinobacterium, Janibacterlimosus P3-3-X1.</title>
        <authorList>
            <person name="Liao L."/>
            <person name="Chen B."/>
        </authorList>
    </citation>
    <scope>NUCLEOTIDE SEQUENCE [LARGE SCALE GENOMIC DNA]</scope>
    <source>
        <strain evidence="1 2">P3-3-X1</strain>
    </source>
</reference>
<proteinExistence type="predicted"/>
<dbReference type="Proteomes" id="UP000290408">
    <property type="component" value="Chromosome"/>
</dbReference>
<dbReference type="KEGG" id="jli:EXU32_10830"/>
<dbReference type="OrthoDB" id="8421922at2"/>
<accession>A0A4V0ZB43</accession>
<gene>
    <name evidence="1" type="ORF">EXU32_10830</name>
</gene>
<dbReference type="EMBL" id="CP036164">
    <property type="protein sequence ID" value="QBF46698.1"/>
    <property type="molecule type" value="Genomic_DNA"/>
</dbReference>